<comment type="caution">
    <text evidence="1">The sequence shown here is derived from an EMBL/GenBank/DDBJ whole genome shotgun (WGS) entry which is preliminary data.</text>
</comment>
<reference evidence="2" key="1">
    <citation type="journal article" date="2023" name="G3 (Bethesda)">
        <title>Genome assembly and association tests identify interacting loci associated with vigor, precocity, and sex in interspecific pistachio rootstocks.</title>
        <authorList>
            <person name="Palmer W."/>
            <person name="Jacygrad E."/>
            <person name="Sagayaradj S."/>
            <person name="Cavanaugh K."/>
            <person name="Han R."/>
            <person name="Bertier L."/>
            <person name="Beede B."/>
            <person name="Kafkas S."/>
            <person name="Golino D."/>
            <person name="Preece J."/>
            <person name="Michelmore R."/>
        </authorList>
    </citation>
    <scope>NUCLEOTIDE SEQUENCE [LARGE SCALE GENOMIC DNA]</scope>
</reference>
<evidence type="ECO:0000313" key="2">
    <source>
        <dbReference type="Proteomes" id="UP001164250"/>
    </source>
</evidence>
<dbReference type="Proteomes" id="UP001164250">
    <property type="component" value="Chromosome 11"/>
</dbReference>
<evidence type="ECO:0000313" key="1">
    <source>
        <dbReference type="EMBL" id="KAJ0084118.1"/>
    </source>
</evidence>
<keyword evidence="2" id="KW-1185">Reference proteome</keyword>
<protein>
    <submittedName>
        <fullName evidence="1">Uncharacterized protein</fullName>
    </submittedName>
</protein>
<organism evidence="1 2">
    <name type="scientific">Pistacia atlantica</name>
    <dbReference type="NCBI Taxonomy" id="434234"/>
    <lineage>
        <taxon>Eukaryota</taxon>
        <taxon>Viridiplantae</taxon>
        <taxon>Streptophyta</taxon>
        <taxon>Embryophyta</taxon>
        <taxon>Tracheophyta</taxon>
        <taxon>Spermatophyta</taxon>
        <taxon>Magnoliopsida</taxon>
        <taxon>eudicotyledons</taxon>
        <taxon>Gunneridae</taxon>
        <taxon>Pentapetalae</taxon>
        <taxon>rosids</taxon>
        <taxon>malvids</taxon>
        <taxon>Sapindales</taxon>
        <taxon>Anacardiaceae</taxon>
        <taxon>Pistacia</taxon>
    </lineage>
</organism>
<name>A0ACC1ADM0_9ROSI</name>
<gene>
    <name evidence="1" type="ORF">Patl1_29784</name>
</gene>
<proteinExistence type="predicted"/>
<sequence length="108" mass="12366">MTEASDPTLMCRFAEAFPPLFHADMAFILWLHYETTQHTKHHLHLLKTQLTTHNSHSTLSNLNWHKVFPSLSPWVGAPIWLLPVKFSSFEVLVGGVRAVVLLLLKVRL</sequence>
<dbReference type="EMBL" id="CM047907">
    <property type="protein sequence ID" value="KAJ0084118.1"/>
    <property type="molecule type" value="Genomic_DNA"/>
</dbReference>
<accession>A0ACC1ADM0</accession>